<evidence type="ECO:0000256" key="1">
    <source>
        <dbReference type="SAM" id="MobiDB-lite"/>
    </source>
</evidence>
<dbReference type="EMBL" id="LJPT01000174">
    <property type="protein sequence ID" value="KPW43632.1"/>
    <property type="molecule type" value="Genomic_DNA"/>
</dbReference>
<dbReference type="PATRIC" id="fig|251702.3.peg.4806"/>
<feature type="region of interest" description="Disordered" evidence="1">
    <location>
        <begin position="20"/>
        <end position="52"/>
    </location>
</feature>
<reference evidence="2 3" key="1">
    <citation type="submission" date="2015-09" db="EMBL/GenBank/DDBJ databases">
        <title>Genome announcement of multiple Pseudomonas syringae strains.</title>
        <authorList>
            <person name="Thakur S."/>
            <person name="Wang P.W."/>
            <person name="Gong Y."/>
            <person name="Weir B.S."/>
            <person name="Guttman D.S."/>
        </authorList>
    </citation>
    <scope>NUCLEOTIDE SEQUENCE [LARGE SCALE GENOMIC DNA]</scope>
    <source>
        <strain evidence="2 3">ICMP4303</strain>
    </source>
</reference>
<comment type="caution">
    <text evidence="2">The sequence shown here is derived from an EMBL/GenBank/DDBJ whole genome shotgun (WGS) entry which is preliminary data.</text>
</comment>
<accession>A0A0P9JM07</accession>
<dbReference type="AlphaFoldDB" id="A0A0P9JM07"/>
<dbReference type="Proteomes" id="UP000050425">
    <property type="component" value="Unassembled WGS sequence"/>
</dbReference>
<name>A0A0P9JM07_9PSED</name>
<protein>
    <submittedName>
        <fullName evidence="2">Uncharacterized protein</fullName>
    </submittedName>
</protein>
<proteinExistence type="predicted"/>
<organism evidence="2 3">
    <name type="scientific">Pseudomonas syringae pv. antirrhini</name>
    <dbReference type="NCBI Taxonomy" id="251702"/>
    <lineage>
        <taxon>Bacteria</taxon>
        <taxon>Pseudomonadati</taxon>
        <taxon>Pseudomonadota</taxon>
        <taxon>Gammaproteobacteria</taxon>
        <taxon>Pseudomonadales</taxon>
        <taxon>Pseudomonadaceae</taxon>
        <taxon>Pseudomonas</taxon>
    </lineage>
</organism>
<gene>
    <name evidence="2" type="ORF">ALO88_05400</name>
</gene>
<sequence>MYRPIRLPAMGCEAALEHATSAVSGKPRRPFLLPVPGSSRTSEASPVRFNKH</sequence>
<evidence type="ECO:0000313" key="3">
    <source>
        <dbReference type="Proteomes" id="UP000050425"/>
    </source>
</evidence>
<evidence type="ECO:0000313" key="2">
    <source>
        <dbReference type="EMBL" id="KPW43632.1"/>
    </source>
</evidence>